<evidence type="ECO:0000256" key="4">
    <source>
        <dbReference type="ARBA" id="ARBA00022679"/>
    </source>
</evidence>
<evidence type="ECO:0000256" key="5">
    <source>
        <dbReference type="ARBA" id="ARBA00022692"/>
    </source>
</evidence>
<gene>
    <name evidence="12" type="ORF">GWI33_006348</name>
</gene>
<dbReference type="EMBL" id="JAACXV010000318">
    <property type="protein sequence ID" value="KAF7280172.1"/>
    <property type="molecule type" value="Genomic_DNA"/>
</dbReference>
<organism evidence="12 13">
    <name type="scientific">Rhynchophorus ferrugineus</name>
    <name type="common">Red palm weevil</name>
    <name type="synonym">Curculio ferrugineus</name>
    <dbReference type="NCBI Taxonomy" id="354439"/>
    <lineage>
        <taxon>Eukaryota</taxon>
        <taxon>Metazoa</taxon>
        <taxon>Ecdysozoa</taxon>
        <taxon>Arthropoda</taxon>
        <taxon>Hexapoda</taxon>
        <taxon>Insecta</taxon>
        <taxon>Pterygota</taxon>
        <taxon>Neoptera</taxon>
        <taxon>Endopterygota</taxon>
        <taxon>Coleoptera</taxon>
        <taxon>Polyphaga</taxon>
        <taxon>Cucujiformia</taxon>
        <taxon>Curculionidae</taxon>
        <taxon>Dryophthorinae</taxon>
        <taxon>Rhynchophorus</taxon>
    </lineage>
</organism>
<dbReference type="EC" id="2.4.1.-" evidence="11"/>
<keyword evidence="9" id="KW-0472">Membrane</keyword>
<dbReference type="InterPro" id="IPR002659">
    <property type="entry name" value="Glyco_trans_31"/>
</dbReference>
<dbReference type="FunFam" id="3.90.550.50:FF:000001">
    <property type="entry name" value="Hexosyltransferase"/>
    <property type="match status" value="1"/>
</dbReference>
<evidence type="ECO:0000256" key="7">
    <source>
        <dbReference type="ARBA" id="ARBA00022989"/>
    </source>
</evidence>
<accession>A0A834IF72</accession>
<dbReference type="GO" id="GO:0000139">
    <property type="term" value="C:Golgi membrane"/>
    <property type="evidence" value="ECO:0007669"/>
    <property type="project" value="UniProtKB-SubCell"/>
</dbReference>
<dbReference type="GO" id="GO:0006493">
    <property type="term" value="P:protein O-linked glycosylation"/>
    <property type="evidence" value="ECO:0007669"/>
    <property type="project" value="TreeGrafter"/>
</dbReference>
<keyword evidence="10" id="KW-0325">Glycoprotein</keyword>
<evidence type="ECO:0000256" key="11">
    <source>
        <dbReference type="RuleBase" id="RU363063"/>
    </source>
</evidence>
<keyword evidence="7" id="KW-1133">Transmembrane helix</keyword>
<dbReference type="PANTHER" id="PTHR11214:SF314">
    <property type="entry name" value="HEXOSYLTRANSFERASE"/>
    <property type="match status" value="1"/>
</dbReference>
<evidence type="ECO:0000256" key="3">
    <source>
        <dbReference type="ARBA" id="ARBA00022676"/>
    </source>
</evidence>
<sequence>MSLRTCVFAWTLLTKTNGTSRSFLIIFENTIYKCVRTAEYKKIYMFEMILSQTEDFIEVEIAGWEFNVSRNLHEYILEDQMTTNILPSDFCNNSVLLVIMCISHPSGFKERTTIRETWGKDRDVMGHNISLYFLIGETDNMTIQHELKQEADKYNDIIQERFVDSYNNLTIKSAMMLKLFMLRCENTAKFLLKIDQDIYLNLPKLVDNLITRNQTENLLMGAIICGAKPIKDYKNKWYAGPSHMYRESDYPKYLSGPSYCMSKDVPKKLLKVALLTPVFHLEDVYLTGICATKIHLNLTNNELFTYRHYGNINYCIYKSLITVHYQSPDSIRKIHHAIYGSSPSTQKKCEEQREVYLVHRWLTNNILTANKSRRRRA</sequence>
<protein>
    <recommendedName>
        <fullName evidence="11">Hexosyltransferase</fullName>
        <ecNumber evidence="11">2.4.1.-</ecNumber>
    </recommendedName>
</protein>
<dbReference type="Pfam" id="PF01762">
    <property type="entry name" value="Galactosyl_T"/>
    <property type="match status" value="1"/>
</dbReference>
<reference evidence="12" key="1">
    <citation type="submission" date="2020-08" db="EMBL/GenBank/DDBJ databases">
        <title>Genome sequencing and assembly of the red palm weevil Rhynchophorus ferrugineus.</title>
        <authorList>
            <person name="Dias G.B."/>
            <person name="Bergman C.M."/>
            <person name="Manee M."/>
        </authorList>
    </citation>
    <scope>NUCLEOTIDE SEQUENCE</scope>
    <source>
        <strain evidence="12">AA-2017</strain>
        <tissue evidence="12">Whole larva</tissue>
    </source>
</reference>
<keyword evidence="8 11" id="KW-0333">Golgi apparatus</keyword>
<comment type="caution">
    <text evidence="12">The sequence shown here is derived from an EMBL/GenBank/DDBJ whole genome shotgun (WGS) entry which is preliminary data.</text>
</comment>
<evidence type="ECO:0000256" key="8">
    <source>
        <dbReference type="ARBA" id="ARBA00023034"/>
    </source>
</evidence>
<proteinExistence type="inferred from homology"/>
<evidence type="ECO:0000256" key="1">
    <source>
        <dbReference type="ARBA" id="ARBA00004323"/>
    </source>
</evidence>
<dbReference type="OrthoDB" id="5512589at2759"/>
<evidence type="ECO:0000256" key="2">
    <source>
        <dbReference type="ARBA" id="ARBA00008661"/>
    </source>
</evidence>
<dbReference type="PANTHER" id="PTHR11214">
    <property type="entry name" value="BETA-1,3-N-ACETYLGLUCOSAMINYLTRANSFERASE"/>
    <property type="match status" value="1"/>
</dbReference>
<dbReference type="GO" id="GO:0016758">
    <property type="term" value="F:hexosyltransferase activity"/>
    <property type="evidence" value="ECO:0007669"/>
    <property type="project" value="InterPro"/>
</dbReference>
<evidence type="ECO:0000313" key="12">
    <source>
        <dbReference type="EMBL" id="KAF7280172.1"/>
    </source>
</evidence>
<evidence type="ECO:0000256" key="9">
    <source>
        <dbReference type="ARBA" id="ARBA00023136"/>
    </source>
</evidence>
<keyword evidence="4" id="KW-0808">Transferase</keyword>
<dbReference type="Proteomes" id="UP000625711">
    <property type="component" value="Unassembled WGS sequence"/>
</dbReference>
<dbReference type="Gene3D" id="3.90.550.50">
    <property type="match status" value="1"/>
</dbReference>
<name>A0A834IF72_RHYFE</name>
<keyword evidence="5" id="KW-0812">Transmembrane</keyword>
<keyword evidence="3 11" id="KW-0328">Glycosyltransferase</keyword>
<keyword evidence="13" id="KW-1185">Reference proteome</keyword>
<evidence type="ECO:0000256" key="10">
    <source>
        <dbReference type="ARBA" id="ARBA00023180"/>
    </source>
</evidence>
<comment type="subcellular location">
    <subcellularLocation>
        <location evidence="1 11">Golgi apparatus membrane</location>
        <topology evidence="1 11">Single-pass type II membrane protein</topology>
    </subcellularLocation>
</comment>
<dbReference type="AlphaFoldDB" id="A0A834IF72"/>
<evidence type="ECO:0000313" key="13">
    <source>
        <dbReference type="Proteomes" id="UP000625711"/>
    </source>
</evidence>
<keyword evidence="6" id="KW-0735">Signal-anchor</keyword>
<evidence type="ECO:0000256" key="6">
    <source>
        <dbReference type="ARBA" id="ARBA00022968"/>
    </source>
</evidence>
<comment type="similarity">
    <text evidence="2 11">Belongs to the glycosyltransferase 31 family.</text>
</comment>